<sequence length="415" mass="44510">MIGNLLARSAISRPNSSQPFFGLTRFGWSWRSYGLNCALAGKGVIVKDNAFLNLKSSELFQKGAIVAEFLSGFPIHVRGNARGLSEISKPQFTKLLKQVTSHISSISNIYVHDGAIGSTSKCDVKIRIISDGPSSVLAFSNIIWETPARAISRDSCSLTVYAAEFISPGVGNTIGLGTGGDNGFIAADIERSMLILCGKAFSDTNGTKETLVALSEPVIFARGGLPLPARLLVSGDSVILLFAPEDVIQNCAAFLVSGDAGVILSSEGVMPYFRMENTNVPNLFKLPSAIVLVTSDGSRTIPSASKLSPGQAAYHFLAGYQDGKFVPAFHKGPSSIDPLELAKALLYMLKEQHIPSFLVNAKGTESPSGKDLVTLVESTLSMDIPPFQARGGGLKRRYESFLSRKYEQLLEDFSF</sequence>
<keyword evidence="5" id="KW-0067">ATP-binding</keyword>
<dbReference type="KEGG" id="mcha:111017263"/>
<protein>
    <recommendedName>
        <fullName evidence="3">phosphoenolpyruvate carboxykinase (ATP)</fullName>
        <ecNumber evidence="3">4.1.1.49</ecNumber>
    </recommendedName>
</protein>
<evidence type="ECO:0000256" key="4">
    <source>
        <dbReference type="ARBA" id="ARBA00022741"/>
    </source>
</evidence>
<comment type="pathway">
    <text evidence="1">Carbohydrate biosynthesis; gluconeogenesis.</text>
</comment>
<dbReference type="AlphaFoldDB" id="A0A6J1D3I5"/>
<evidence type="ECO:0000313" key="8">
    <source>
        <dbReference type="Proteomes" id="UP000504603"/>
    </source>
</evidence>
<dbReference type="PANTHER" id="PTHR30031:SF2">
    <property type="entry name" value="PHOSPHOENOLPYRUVATE CARBOXYKINASE (ATP)"/>
    <property type="match status" value="1"/>
</dbReference>
<evidence type="ECO:0000256" key="3">
    <source>
        <dbReference type="ARBA" id="ARBA00012363"/>
    </source>
</evidence>
<evidence type="ECO:0000256" key="7">
    <source>
        <dbReference type="ARBA" id="ARBA00047371"/>
    </source>
</evidence>
<dbReference type="GO" id="GO:0006094">
    <property type="term" value="P:gluconeogenesis"/>
    <property type="evidence" value="ECO:0007669"/>
    <property type="project" value="UniProtKB-UniPathway"/>
</dbReference>
<name>A0A6J1D3I5_MOMCH</name>
<dbReference type="RefSeq" id="XP_022148660.1">
    <property type="nucleotide sequence ID" value="XM_022292968.1"/>
</dbReference>
<dbReference type="SUPFAM" id="SSF68923">
    <property type="entry name" value="PEP carboxykinase N-terminal domain"/>
    <property type="match status" value="1"/>
</dbReference>
<dbReference type="Proteomes" id="UP000504603">
    <property type="component" value="Unplaced"/>
</dbReference>
<keyword evidence="4" id="KW-0547">Nucleotide-binding</keyword>
<evidence type="ECO:0000256" key="2">
    <source>
        <dbReference type="ARBA" id="ARBA00006052"/>
    </source>
</evidence>
<comment type="catalytic activity">
    <reaction evidence="7">
        <text>oxaloacetate + ATP = phosphoenolpyruvate + ADP + CO2</text>
        <dbReference type="Rhea" id="RHEA:18617"/>
        <dbReference type="ChEBI" id="CHEBI:16452"/>
        <dbReference type="ChEBI" id="CHEBI:16526"/>
        <dbReference type="ChEBI" id="CHEBI:30616"/>
        <dbReference type="ChEBI" id="CHEBI:58702"/>
        <dbReference type="ChEBI" id="CHEBI:456216"/>
        <dbReference type="EC" id="4.1.1.49"/>
    </reaction>
</comment>
<gene>
    <name evidence="9" type="primary">LOC111017263</name>
</gene>
<dbReference type="GO" id="GO:0005524">
    <property type="term" value="F:ATP binding"/>
    <property type="evidence" value="ECO:0007669"/>
    <property type="project" value="UniProtKB-KW"/>
</dbReference>
<dbReference type="InterPro" id="IPR001272">
    <property type="entry name" value="PEP_carboxykinase_ATP"/>
</dbReference>
<dbReference type="InterPro" id="IPR008210">
    <property type="entry name" value="PEP_carboxykinase_N"/>
</dbReference>
<reference evidence="9" key="1">
    <citation type="submission" date="2025-08" db="UniProtKB">
        <authorList>
            <consortium name="RefSeq"/>
        </authorList>
    </citation>
    <scope>IDENTIFICATION</scope>
    <source>
        <strain evidence="9">OHB3-1</strain>
    </source>
</reference>
<keyword evidence="8" id="KW-1185">Reference proteome</keyword>
<proteinExistence type="inferred from homology"/>
<dbReference type="GeneID" id="111017263"/>
<dbReference type="Gene3D" id="3.90.228.20">
    <property type="match status" value="1"/>
</dbReference>
<comment type="similarity">
    <text evidence="2">Belongs to the phosphoenolpyruvate carboxykinase (ATP) family.</text>
</comment>
<dbReference type="PANTHER" id="PTHR30031">
    <property type="entry name" value="PHOSPHOENOLPYRUVATE CARBOXYKINASE ATP"/>
    <property type="match status" value="1"/>
</dbReference>
<dbReference type="GO" id="GO:0004612">
    <property type="term" value="F:phosphoenolpyruvate carboxykinase (ATP) activity"/>
    <property type="evidence" value="ECO:0007669"/>
    <property type="project" value="UniProtKB-EC"/>
</dbReference>
<evidence type="ECO:0000256" key="6">
    <source>
        <dbReference type="ARBA" id="ARBA00023239"/>
    </source>
</evidence>
<dbReference type="InterPro" id="IPR013035">
    <property type="entry name" value="PEP_carboxykinase_C"/>
</dbReference>
<dbReference type="GO" id="GO:0005829">
    <property type="term" value="C:cytosol"/>
    <property type="evidence" value="ECO:0007669"/>
    <property type="project" value="TreeGrafter"/>
</dbReference>
<accession>A0A6J1D3I5</accession>
<keyword evidence="6" id="KW-0456">Lyase</keyword>
<dbReference type="Gene3D" id="3.40.449.10">
    <property type="entry name" value="Phosphoenolpyruvate Carboxykinase, domain 1"/>
    <property type="match status" value="1"/>
</dbReference>
<evidence type="ECO:0000313" key="9">
    <source>
        <dbReference type="RefSeq" id="XP_022148660.1"/>
    </source>
</evidence>
<evidence type="ECO:0000256" key="5">
    <source>
        <dbReference type="ARBA" id="ARBA00022840"/>
    </source>
</evidence>
<dbReference type="OrthoDB" id="68755at2759"/>
<dbReference type="SUPFAM" id="SSF53795">
    <property type="entry name" value="PEP carboxykinase-like"/>
    <property type="match status" value="1"/>
</dbReference>
<evidence type="ECO:0000256" key="1">
    <source>
        <dbReference type="ARBA" id="ARBA00004742"/>
    </source>
</evidence>
<organism evidence="8 9">
    <name type="scientific">Momordica charantia</name>
    <name type="common">Bitter gourd</name>
    <name type="synonym">Balsam pear</name>
    <dbReference type="NCBI Taxonomy" id="3673"/>
    <lineage>
        <taxon>Eukaryota</taxon>
        <taxon>Viridiplantae</taxon>
        <taxon>Streptophyta</taxon>
        <taxon>Embryophyta</taxon>
        <taxon>Tracheophyta</taxon>
        <taxon>Spermatophyta</taxon>
        <taxon>Magnoliopsida</taxon>
        <taxon>eudicotyledons</taxon>
        <taxon>Gunneridae</taxon>
        <taxon>Pentapetalae</taxon>
        <taxon>rosids</taxon>
        <taxon>fabids</taxon>
        <taxon>Cucurbitales</taxon>
        <taxon>Cucurbitaceae</taxon>
        <taxon>Momordiceae</taxon>
        <taxon>Momordica</taxon>
    </lineage>
</organism>
<dbReference type="Pfam" id="PF01293">
    <property type="entry name" value="PEPCK_ATP"/>
    <property type="match status" value="1"/>
</dbReference>
<dbReference type="UniPathway" id="UPA00138"/>
<dbReference type="FunFam" id="3.40.449.10:FF:000008">
    <property type="entry name" value="D111/G-patch domain-containing protein"/>
    <property type="match status" value="1"/>
</dbReference>
<dbReference type="EC" id="4.1.1.49" evidence="3"/>